<reference evidence="2" key="2">
    <citation type="submission" date="2020-10" db="EMBL/GenBank/DDBJ databases">
        <authorList>
            <person name="Cooper E.A."/>
            <person name="Brenton Z.W."/>
            <person name="Flinn B.S."/>
            <person name="Jenkins J."/>
            <person name="Shu S."/>
            <person name="Flowers D."/>
            <person name="Luo F."/>
            <person name="Wang Y."/>
            <person name="Xia P."/>
            <person name="Barry K."/>
            <person name="Daum C."/>
            <person name="Lipzen A."/>
            <person name="Yoshinaga Y."/>
            <person name="Schmutz J."/>
            <person name="Saski C."/>
            <person name="Vermerris W."/>
            <person name="Kresovich S."/>
        </authorList>
    </citation>
    <scope>NUCLEOTIDE SEQUENCE</scope>
</reference>
<dbReference type="PANTHER" id="PTHR35466:SF4">
    <property type="entry name" value="EXPRESSED PROTEIN"/>
    <property type="match status" value="1"/>
</dbReference>
<name>A0A921UYT3_SORBI</name>
<gene>
    <name evidence="2" type="ORF">BDA96_01G020300</name>
</gene>
<feature type="region of interest" description="Disordered" evidence="1">
    <location>
        <begin position="80"/>
        <end position="103"/>
    </location>
</feature>
<dbReference type="InterPro" id="IPR007789">
    <property type="entry name" value="DUF688"/>
</dbReference>
<dbReference type="EMBL" id="CM027680">
    <property type="protein sequence ID" value="KAG0546746.1"/>
    <property type="molecule type" value="Genomic_DNA"/>
</dbReference>
<dbReference type="Pfam" id="PF05097">
    <property type="entry name" value="DUF688"/>
    <property type="match status" value="1"/>
</dbReference>
<dbReference type="OrthoDB" id="685203at2759"/>
<evidence type="ECO:0000313" key="2">
    <source>
        <dbReference type="EMBL" id="KAG0546746.1"/>
    </source>
</evidence>
<protein>
    <submittedName>
        <fullName evidence="2">Uncharacterized protein</fullName>
    </submittedName>
</protein>
<reference evidence="2" key="1">
    <citation type="journal article" date="2019" name="BMC Genomics">
        <title>A new reference genome for Sorghum bicolor reveals high levels of sequence similarity between sweet and grain genotypes: implications for the genetics of sugar metabolism.</title>
        <authorList>
            <person name="Cooper E.A."/>
            <person name="Brenton Z.W."/>
            <person name="Flinn B.S."/>
            <person name="Jenkins J."/>
            <person name="Shu S."/>
            <person name="Flowers D."/>
            <person name="Luo F."/>
            <person name="Wang Y."/>
            <person name="Xia P."/>
            <person name="Barry K."/>
            <person name="Daum C."/>
            <person name="Lipzen A."/>
            <person name="Yoshinaga Y."/>
            <person name="Schmutz J."/>
            <person name="Saski C."/>
            <person name="Vermerris W."/>
            <person name="Kresovich S."/>
        </authorList>
    </citation>
    <scope>NUCLEOTIDE SEQUENCE</scope>
</reference>
<feature type="region of interest" description="Disordered" evidence="1">
    <location>
        <begin position="1"/>
        <end position="66"/>
    </location>
</feature>
<dbReference type="AlphaFoldDB" id="A0A921UYT3"/>
<evidence type="ECO:0000256" key="1">
    <source>
        <dbReference type="SAM" id="MobiDB-lite"/>
    </source>
</evidence>
<dbReference type="PANTHER" id="PTHR35466">
    <property type="entry name" value="SERINE/ARGININE REPETITIVE MATRIX PROTEIN 1"/>
    <property type="match status" value="1"/>
</dbReference>
<comment type="caution">
    <text evidence="2">The sequence shown here is derived from an EMBL/GenBank/DDBJ whole genome shotgun (WGS) entry which is preliminary data.</text>
</comment>
<evidence type="ECO:0000313" key="3">
    <source>
        <dbReference type="Proteomes" id="UP000807115"/>
    </source>
</evidence>
<organism evidence="2 3">
    <name type="scientific">Sorghum bicolor</name>
    <name type="common">Sorghum</name>
    <name type="synonym">Sorghum vulgare</name>
    <dbReference type="NCBI Taxonomy" id="4558"/>
    <lineage>
        <taxon>Eukaryota</taxon>
        <taxon>Viridiplantae</taxon>
        <taxon>Streptophyta</taxon>
        <taxon>Embryophyta</taxon>
        <taxon>Tracheophyta</taxon>
        <taxon>Spermatophyta</taxon>
        <taxon>Magnoliopsida</taxon>
        <taxon>Liliopsida</taxon>
        <taxon>Poales</taxon>
        <taxon>Poaceae</taxon>
        <taxon>PACMAD clade</taxon>
        <taxon>Panicoideae</taxon>
        <taxon>Andropogonodae</taxon>
        <taxon>Andropogoneae</taxon>
        <taxon>Sorghinae</taxon>
        <taxon>Sorghum</taxon>
    </lineage>
</organism>
<accession>A0A921UYT3</accession>
<proteinExistence type="predicted"/>
<sequence>MPRVLAPLHQSKKSRESRDQTMALDESFKRPGTVPFKWEVQPGIPIPKQQQEPAGDVPPPAPATSPRLALPPAARVVGAPCRRASSSVPLSPPAPQPSHRRSMSARFATSLALMPLPFTRRGRGGRAKDDAAQFCLL</sequence>
<dbReference type="Proteomes" id="UP000807115">
    <property type="component" value="Chromosome 1"/>
</dbReference>